<dbReference type="RefSeq" id="WP_064529327.1">
    <property type="nucleotide sequence ID" value="NZ_JACSQI010000002.1"/>
</dbReference>
<dbReference type="Pfam" id="PF05400">
    <property type="entry name" value="FliT"/>
    <property type="match status" value="1"/>
</dbReference>
<evidence type="ECO:0000313" key="7">
    <source>
        <dbReference type="Proteomes" id="UP000605603"/>
    </source>
</evidence>
<evidence type="ECO:0000256" key="5">
    <source>
        <dbReference type="ARBA" id="ARBA00093797"/>
    </source>
</evidence>
<evidence type="ECO:0000256" key="3">
    <source>
        <dbReference type="ARBA" id="ARBA00022795"/>
    </source>
</evidence>
<dbReference type="Proteomes" id="UP000605603">
    <property type="component" value="Unassembled WGS sequence"/>
</dbReference>
<proteinExistence type="predicted"/>
<protein>
    <recommendedName>
        <fullName evidence="5">Flagellar protein FliT</fullName>
    </recommendedName>
</protein>
<sequence>MNHAPHLYFAWQQLVEKSQLMLRLATEGQWDELIASEMDYVNAVQQIAHLTEEMAPSARMQEQLKPMLRLILDNESNVKQLLQVRMDELAKLVGQSSMQKSVLSAYGDQGGYVLAPQENIINFSTHLNFGKA</sequence>
<reference evidence="6 7" key="1">
    <citation type="submission" date="2020-08" db="EMBL/GenBank/DDBJ databases">
        <title>A Genomic Blueprint of the Chicken Gut Microbiome.</title>
        <authorList>
            <person name="Gilroy R."/>
            <person name="Ravi A."/>
            <person name="Getino M."/>
            <person name="Pursley I."/>
            <person name="Horton D.L."/>
            <person name="Alikhan N.-F."/>
            <person name="Baker D."/>
            <person name="Gharbi K."/>
            <person name="Hall N."/>
            <person name="Watson M."/>
            <person name="Adriaenssens E.M."/>
            <person name="Foster-Nyarko E."/>
            <person name="Jarju S."/>
            <person name="Secka A."/>
            <person name="Antonio M."/>
            <person name="Oren A."/>
            <person name="Chaudhuri R."/>
            <person name="La Ragione R.M."/>
            <person name="Hildebrand F."/>
            <person name="Pallen M.J."/>
        </authorList>
    </citation>
    <scope>NUCLEOTIDE SEQUENCE [LARGE SCALE GENOMIC DNA]</scope>
    <source>
        <strain evidence="6 7">Sa2BVA5</strain>
    </source>
</reference>
<dbReference type="EMBL" id="JACSQI010000002">
    <property type="protein sequence ID" value="MBD7972420.1"/>
    <property type="molecule type" value="Genomic_DNA"/>
</dbReference>
<keyword evidence="7" id="KW-1185">Reference proteome</keyword>
<comment type="caution">
    <text evidence="6">The sequence shown here is derived from an EMBL/GenBank/DDBJ whole genome shotgun (WGS) entry which is preliminary data.</text>
</comment>
<dbReference type="Gene3D" id="1.20.58.380">
    <property type="entry name" value="Flagellar protein flit"/>
    <property type="match status" value="1"/>
</dbReference>
<keyword evidence="2" id="KW-0963">Cytoplasm</keyword>
<comment type="subcellular location">
    <subcellularLocation>
        <location evidence="1">Cytoplasm</location>
        <location evidence="1">Cytosol</location>
    </subcellularLocation>
</comment>
<dbReference type="InterPro" id="IPR008622">
    <property type="entry name" value="FliT"/>
</dbReference>
<name>A0ABR8T9X0_9ESCH</name>
<evidence type="ECO:0000313" key="6">
    <source>
        <dbReference type="EMBL" id="MBD7972420.1"/>
    </source>
</evidence>
<keyword evidence="6" id="KW-0969">Cilium</keyword>
<keyword evidence="4" id="KW-0143">Chaperone</keyword>
<keyword evidence="3" id="KW-1005">Bacterial flagellum biogenesis</keyword>
<evidence type="ECO:0000256" key="2">
    <source>
        <dbReference type="ARBA" id="ARBA00022490"/>
    </source>
</evidence>
<gene>
    <name evidence="6" type="primary">fliT</name>
    <name evidence="6" type="ORF">H9644_05150</name>
</gene>
<keyword evidence="6" id="KW-0966">Cell projection</keyword>
<evidence type="ECO:0000256" key="1">
    <source>
        <dbReference type="ARBA" id="ARBA00004514"/>
    </source>
</evidence>
<evidence type="ECO:0000256" key="4">
    <source>
        <dbReference type="ARBA" id="ARBA00023186"/>
    </source>
</evidence>
<keyword evidence="6" id="KW-0282">Flagellum</keyword>
<accession>A0ABR8T9X0</accession>
<dbReference type="NCBIfam" id="NF007836">
    <property type="entry name" value="PRK10548.1"/>
    <property type="match status" value="1"/>
</dbReference>
<organism evidence="6 7">
    <name type="scientific">Escherichia whittamii</name>
    <dbReference type="NCBI Taxonomy" id="2762229"/>
    <lineage>
        <taxon>Bacteria</taxon>
        <taxon>Pseudomonadati</taxon>
        <taxon>Pseudomonadota</taxon>
        <taxon>Gammaproteobacteria</taxon>
        <taxon>Enterobacterales</taxon>
        <taxon>Enterobacteriaceae</taxon>
        <taxon>Escherichia</taxon>
    </lineage>
</organism>